<dbReference type="PROSITE" id="PS00237">
    <property type="entry name" value="G_PROTEIN_RECEP_F1_1"/>
    <property type="match status" value="1"/>
</dbReference>
<feature type="domain" description="G-protein coupled receptors family 1 profile" evidence="10">
    <location>
        <begin position="50"/>
        <end position="274"/>
    </location>
</feature>
<dbReference type="HOGENOM" id="CLU_576600_0_0_1"/>
<dbReference type="CDD" id="cd00637">
    <property type="entry name" value="7tm_classA_rhodopsin-like"/>
    <property type="match status" value="1"/>
</dbReference>
<dbReference type="PANTHER" id="PTHR24243">
    <property type="entry name" value="G-PROTEIN COUPLED RECEPTOR"/>
    <property type="match status" value="1"/>
</dbReference>
<evidence type="ECO:0000256" key="2">
    <source>
        <dbReference type="ARBA" id="ARBA00022692"/>
    </source>
</evidence>
<dbReference type="EMBL" id="DS469576">
    <property type="protein sequence ID" value="EDO41520.1"/>
    <property type="molecule type" value="Genomic_DNA"/>
</dbReference>
<dbReference type="GO" id="GO:0004930">
    <property type="term" value="F:G protein-coupled receptor activity"/>
    <property type="evidence" value="ECO:0007669"/>
    <property type="project" value="UniProtKB-KW"/>
</dbReference>
<evidence type="ECO:0000259" key="10">
    <source>
        <dbReference type="PROSITE" id="PS50262"/>
    </source>
</evidence>
<keyword evidence="3 9" id="KW-1133">Transmembrane helix</keyword>
<dbReference type="PROSITE" id="PS50262">
    <property type="entry name" value="G_PROTEIN_RECEP_F1_2"/>
    <property type="match status" value="1"/>
</dbReference>
<dbReference type="Gene3D" id="1.20.1070.10">
    <property type="entry name" value="Rhodopsin 7-helix transmembrane proteins"/>
    <property type="match status" value="1"/>
</dbReference>
<dbReference type="InterPro" id="IPR017452">
    <property type="entry name" value="GPCR_Rhodpsn_7TM"/>
</dbReference>
<evidence type="ECO:0000256" key="7">
    <source>
        <dbReference type="ARBA" id="ARBA00023224"/>
    </source>
</evidence>
<reference evidence="11 12" key="1">
    <citation type="journal article" date="2007" name="Science">
        <title>Sea anemone genome reveals ancestral eumetazoan gene repertoire and genomic organization.</title>
        <authorList>
            <person name="Putnam N.H."/>
            <person name="Srivastava M."/>
            <person name="Hellsten U."/>
            <person name="Dirks B."/>
            <person name="Chapman J."/>
            <person name="Salamov A."/>
            <person name="Terry A."/>
            <person name="Shapiro H."/>
            <person name="Lindquist E."/>
            <person name="Kapitonov V.V."/>
            <person name="Jurka J."/>
            <person name="Genikhovich G."/>
            <person name="Grigoriev I.V."/>
            <person name="Lucas S.M."/>
            <person name="Steele R.E."/>
            <person name="Finnerty J.R."/>
            <person name="Technau U."/>
            <person name="Martindale M.Q."/>
            <person name="Rokhsar D.S."/>
        </authorList>
    </citation>
    <scope>NUCLEOTIDE SEQUENCE [LARGE SCALE GENOMIC DNA]</scope>
    <source>
        <strain evidence="12">CH2 X CH6</strain>
    </source>
</reference>
<gene>
    <name evidence="11" type="ORF">NEMVEDRAFT_v1g242725</name>
</gene>
<feature type="transmembrane region" description="Helical" evidence="9">
    <location>
        <begin position="156"/>
        <end position="176"/>
    </location>
</feature>
<dbReference type="PhylomeDB" id="A7S451"/>
<dbReference type="eggNOG" id="KOG3656">
    <property type="taxonomic scope" value="Eukaryota"/>
</dbReference>
<accession>A7S451</accession>
<keyword evidence="4 8" id="KW-0297">G-protein coupled receptor</keyword>
<evidence type="ECO:0000256" key="9">
    <source>
        <dbReference type="SAM" id="Phobius"/>
    </source>
</evidence>
<keyword evidence="6 8" id="KW-0675">Receptor</keyword>
<keyword evidence="2 8" id="KW-0812">Transmembrane</keyword>
<evidence type="ECO:0000256" key="1">
    <source>
        <dbReference type="ARBA" id="ARBA00004141"/>
    </source>
</evidence>
<feature type="transmembrane region" description="Helical" evidence="9">
    <location>
        <begin position="109"/>
        <end position="136"/>
    </location>
</feature>
<evidence type="ECO:0000256" key="6">
    <source>
        <dbReference type="ARBA" id="ARBA00023170"/>
    </source>
</evidence>
<comment type="subcellular location">
    <subcellularLocation>
        <location evidence="1">Membrane</location>
        <topology evidence="1">Multi-pass membrane protein</topology>
    </subcellularLocation>
</comment>
<evidence type="ECO:0000256" key="5">
    <source>
        <dbReference type="ARBA" id="ARBA00023136"/>
    </source>
</evidence>
<sequence>MDSLMLQNNSNFSSNLTMSTLEACEVLFTDTSIVAKTMAYLLILVLSLTGNVFVILNVRCTKHTSTSTTSVLIMNMAVSDLLIVVLAISRELYEIVARTESWRVPGPPGLVLCKALFFLTDISPLVSVLSLCFIAIERFAVVMYPLTWIVASRRSYHRVAIVTSWIVPAIFLWYYFDVFKLVHTGTEAYCGVDWEPTFDPQVSLKVFGSLAVSLFYIVPFLLISSLYIGIIRQLRKPPFNTNNYSDAPQHRINISRLAVSVVLAFALCFTPFYVGIFMTITDARSTLTCRFQIFWLVARTMGMGVIEKLGADGISMGVIGKLKADGISMGVIGKLKADGISMGVIGKLKADGISMGVIKKLEADGISISVIEKLKADGISMGVIEKQKADGISMGVIEKLKADGISMGVTEKLKADGISMGVIEKLKADGISMGVTEKLKSDGISMGVIKEMKADGISMGVIKEMTVRYRVEFS</sequence>
<keyword evidence="5 9" id="KW-0472">Membrane</keyword>
<dbReference type="GO" id="GO:0016020">
    <property type="term" value="C:membrane"/>
    <property type="evidence" value="ECO:0007669"/>
    <property type="project" value="UniProtKB-SubCell"/>
</dbReference>
<feature type="transmembrane region" description="Helical" evidence="9">
    <location>
        <begin position="206"/>
        <end position="230"/>
    </location>
</feature>
<keyword evidence="12" id="KW-1185">Reference proteome</keyword>
<name>A7S451_NEMVE</name>
<proteinExistence type="inferred from homology"/>
<organism evidence="11 12">
    <name type="scientific">Nematostella vectensis</name>
    <name type="common">Starlet sea anemone</name>
    <dbReference type="NCBI Taxonomy" id="45351"/>
    <lineage>
        <taxon>Eukaryota</taxon>
        <taxon>Metazoa</taxon>
        <taxon>Cnidaria</taxon>
        <taxon>Anthozoa</taxon>
        <taxon>Hexacorallia</taxon>
        <taxon>Actiniaria</taxon>
        <taxon>Edwardsiidae</taxon>
        <taxon>Nematostella</taxon>
    </lineage>
</organism>
<dbReference type="InParanoid" id="A7S451"/>
<dbReference type="Proteomes" id="UP000001593">
    <property type="component" value="Unassembled WGS sequence"/>
</dbReference>
<keyword evidence="7 8" id="KW-0807">Transducer</keyword>
<protein>
    <recommendedName>
        <fullName evidence="10">G-protein coupled receptors family 1 profile domain-containing protein</fullName>
    </recommendedName>
</protein>
<evidence type="ECO:0000313" key="11">
    <source>
        <dbReference type="EMBL" id="EDO41520.1"/>
    </source>
</evidence>
<dbReference type="PANTHER" id="PTHR24243:SF208">
    <property type="entry name" value="PYROKININ-1 RECEPTOR"/>
    <property type="match status" value="1"/>
</dbReference>
<evidence type="ECO:0000256" key="3">
    <source>
        <dbReference type="ARBA" id="ARBA00022989"/>
    </source>
</evidence>
<dbReference type="PRINTS" id="PR00237">
    <property type="entry name" value="GPCRRHODOPSN"/>
</dbReference>
<feature type="transmembrane region" description="Helical" evidence="9">
    <location>
        <begin position="257"/>
        <end position="280"/>
    </location>
</feature>
<dbReference type="Pfam" id="PF00001">
    <property type="entry name" value="7tm_1"/>
    <property type="match status" value="1"/>
</dbReference>
<evidence type="ECO:0000256" key="8">
    <source>
        <dbReference type="RuleBase" id="RU000688"/>
    </source>
</evidence>
<comment type="similarity">
    <text evidence="8">Belongs to the G-protein coupled receptor 1 family.</text>
</comment>
<dbReference type="SUPFAM" id="SSF81321">
    <property type="entry name" value="Family A G protein-coupled receptor-like"/>
    <property type="match status" value="1"/>
</dbReference>
<feature type="transmembrane region" description="Helical" evidence="9">
    <location>
        <begin position="38"/>
        <end position="58"/>
    </location>
</feature>
<dbReference type="InterPro" id="IPR000276">
    <property type="entry name" value="GPCR_Rhodpsn"/>
</dbReference>
<evidence type="ECO:0000313" key="12">
    <source>
        <dbReference type="Proteomes" id="UP000001593"/>
    </source>
</evidence>
<dbReference type="AlphaFoldDB" id="A7S451"/>
<feature type="transmembrane region" description="Helical" evidence="9">
    <location>
        <begin position="70"/>
        <end position="89"/>
    </location>
</feature>
<dbReference type="FunCoup" id="A7S451">
    <property type="interactions" value="188"/>
</dbReference>
<evidence type="ECO:0000256" key="4">
    <source>
        <dbReference type="ARBA" id="ARBA00023040"/>
    </source>
</evidence>